<evidence type="ECO:0000256" key="1">
    <source>
        <dbReference type="SAM" id="Phobius"/>
    </source>
</evidence>
<name>A0A481Z7D7_9VIRU</name>
<gene>
    <name evidence="2" type="ORF">LCPAC302_01560</name>
</gene>
<keyword evidence="1" id="KW-1133">Transmembrane helix</keyword>
<feature type="transmembrane region" description="Helical" evidence="1">
    <location>
        <begin position="6"/>
        <end position="25"/>
    </location>
</feature>
<evidence type="ECO:0008006" key="3">
    <source>
        <dbReference type="Google" id="ProtNLM"/>
    </source>
</evidence>
<proteinExistence type="predicted"/>
<protein>
    <recommendedName>
        <fullName evidence="3">Transmembrane protein</fullName>
    </recommendedName>
</protein>
<organism evidence="2">
    <name type="scientific">Pithovirus LCPAC302</name>
    <dbReference type="NCBI Taxonomy" id="2506593"/>
    <lineage>
        <taxon>Viruses</taxon>
        <taxon>Pithoviruses</taxon>
    </lineage>
</organism>
<sequence>MEECMTLLAGSIMAATVVLPCYAIFKMVSEPPVIEEDEDEYDGEREIQKLAKKLKISDNFHKKIFKTLIGQVRDLQNKINLSDGTQFIRHSK</sequence>
<keyword evidence="1" id="KW-0812">Transmembrane</keyword>
<keyword evidence="1" id="KW-0472">Membrane</keyword>
<dbReference type="EMBL" id="MK500544">
    <property type="protein sequence ID" value="QBK91536.1"/>
    <property type="molecule type" value="Genomic_DNA"/>
</dbReference>
<accession>A0A481Z7D7</accession>
<evidence type="ECO:0000313" key="2">
    <source>
        <dbReference type="EMBL" id="QBK91536.1"/>
    </source>
</evidence>
<reference evidence="2" key="1">
    <citation type="journal article" date="2019" name="MBio">
        <title>Virus Genomes from Deep Sea Sediments Expand the Ocean Megavirome and Support Independent Origins of Viral Gigantism.</title>
        <authorList>
            <person name="Backstrom D."/>
            <person name="Yutin N."/>
            <person name="Jorgensen S.L."/>
            <person name="Dharamshi J."/>
            <person name="Homa F."/>
            <person name="Zaremba-Niedwiedzka K."/>
            <person name="Spang A."/>
            <person name="Wolf Y.I."/>
            <person name="Koonin E.V."/>
            <person name="Ettema T.J."/>
        </authorList>
    </citation>
    <scope>NUCLEOTIDE SEQUENCE</scope>
</reference>